<reference evidence="2 3" key="1">
    <citation type="journal article" date="2012" name="PLoS Pathog.">
        <title>Diverse lifestyles and strategies of plant pathogenesis encoded in the genomes of eighteen Dothideomycetes fungi.</title>
        <authorList>
            <person name="Ohm R.A."/>
            <person name="Feau N."/>
            <person name="Henrissat B."/>
            <person name="Schoch C.L."/>
            <person name="Horwitz B.A."/>
            <person name="Barry K.W."/>
            <person name="Condon B.J."/>
            <person name="Copeland A.C."/>
            <person name="Dhillon B."/>
            <person name="Glaser F."/>
            <person name="Hesse C.N."/>
            <person name="Kosti I."/>
            <person name="LaButti K."/>
            <person name="Lindquist E.A."/>
            <person name="Lucas S."/>
            <person name="Salamov A.A."/>
            <person name="Bradshaw R.E."/>
            <person name="Ciuffetti L."/>
            <person name="Hamelin R.C."/>
            <person name="Kema G.H.J."/>
            <person name="Lawrence C."/>
            <person name="Scott J.A."/>
            <person name="Spatafora J.W."/>
            <person name="Turgeon B.G."/>
            <person name="de Wit P.J.G.M."/>
            <person name="Zhong S."/>
            <person name="Goodwin S.B."/>
            <person name="Grigoriev I.V."/>
        </authorList>
    </citation>
    <scope>NUCLEOTIDE SEQUENCE [LARGE SCALE GENOMIC DNA]</scope>
    <source>
        <strain evidence="3">C5 / ATCC 48332 / race O</strain>
    </source>
</reference>
<keyword evidence="3" id="KW-1185">Reference proteome</keyword>
<gene>
    <name evidence="2" type="ORF">COCHEDRAFT_1032830</name>
</gene>
<dbReference type="OrthoDB" id="3690267at2759"/>
<feature type="compositionally biased region" description="Low complexity" evidence="1">
    <location>
        <begin position="281"/>
        <end position="309"/>
    </location>
</feature>
<evidence type="ECO:0000313" key="2">
    <source>
        <dbReference type="EMBL" id="EMD88661.1"/>
    </source>
</evidence>
<protein>
    <submittedName>
        <fullName evidence="2">Uncharacterized protein</fullName>
    </submittedName>
</protein>
<proteinExistence type="predicted"/>
<name>M2U4H5_COCH5</name>
<sequence>MSKTDNPPRSHNSFLITKMPASKNFGSDVVSKKMNRLKEYKRAQKEKKLALRATAAAQQIKAKKMSSASAKAVKLSDAESNKAALAPEDTLDIVALRKALELALYEKMETPRQMLIRCDFKAYMDTEFHGKDAEFDYIAPHAVYFDDNGFQATIHTSGSNTQDRLLAHEVELSPLEQIETEKNVALSHPAPQARRCDSRFFEHILSAASAQETVTAKVQDATKCSTGSQPPDSMSTQLPHLMDPAIISHKIKQQIPAKLGILVTNTQTMSKHAEGTGLNNSPSSLTTTLVSTPDSSPTSTHRSSVSSSVGFHARAYTPPTPQLTSATLGYWGHCSYPKPGDIADWSLLDLNSRT</sequence>
<feature type="region of interest" description="Disordered" evidence="1">
    <location>
        <begin position="272"/>
        <end position="318"/>
    </location>
</feature>
<evidence type="ECO:0000313" key="3">
    <source>
        <dbReference type="Proteomes" id="UP000016936"/>
    </source>
</evidence>
<dbReference type="EMBL" id="KB445580">
    <property type="protein sequence ID" value="EMD88661.1"/>
    <property type="molecule type" value="Genomic_DNA"/>
</dbReference>
<reference evidence="3" key="2">
    <citation type="journal article" date="2013" name="PLoS Genet.">
        <title>Comparative genome structure, secondary metabolite, and effector coding capacity across Cochliobolus pathogens.</title>
        <authorList>
            <person name="Condon B.J."/>
            <person name="Leng Y."/>
            <person name="Wu D."/>
            <person name="Bushley K.E."/>
            <person name="Ohm R.A."/>
            <person name="Otillar R."/>
            <person name="Martin J."/>
            <person name="Schackwitz W."/>
            <person name="Grimwood J."/>
            <person name="MohdZainudin N."/>
            <person name="Xue C."/>
            <person name="Wang R."/>
            <person name="Manning V.A."/>
            <person name="Dhillon B."/>
            <person name="Tu Z.J."/>
            <person name="Steffenson B.J."/>
            <person name="Salamov A."/>
            <person name="Sun H."/>
            <person name="Lowry S."/>
            <person name="LaButti K."/>
            <person name="Han J."/>
            <person name="Copeland A."/>
            <person name="Lindquist E."/>
            <person name="Barry K."/>
            <person name="Schmutz J."/>
            <person name="Baker S.E."/>
            <person name="Ciuffetti L.M."/>
            <person name="Grigoriev I.V."/>
            <person name="Zhong S."/>
            <person name="Turgeon B.G."/>
        </authorList>
    </citation>
    <scope>NUCLEOTIDE SEQUENCE [LARGE SCALE GENOMIC DNA]</scope>
    <source>
        <strain evidence="3">C5 / ATCC 48332 / race O</strain>
    </source>
</reference>
<organism evidence="2 3">
    <name type="scientific">Cochliobolus heterostrophus (strain C5 / ATCC 48332 / race O)</name>
    <name type="common">Southern corn leaf blight fungus</name>
    <name type="synonym">Bipolaris maydis</name>
    <dbReference type="NCBI Taxonomy" id="701091"/>
    <lineage>
        <taxon>Eukaryota</taxon>
        <taxon>Fungi</taxon>
        <taxon>Dikarya</taxon>
        <taxon>Ascomycota</taxon>
        <taxon>Pezizomycotina</taxon>
        <taxon>Dothideomycetes</taxon>
        <taxon>Pleosporomycetidae</taxon>
        <taxon>Pleosporales</taxon>
        <taxon>Pleosporineae</taxon>
        <taxon>Pleosporaceae</taxon>
        <taxon>Bipolaris</taxon>
    </lineage>
</organism>
<evidence type="ECO:0000256" key="1">
    <source>
        <dbReference type="SAM" id="MobiDB-lite"/>
    </source>
</evidence>
<accession>M2U4H5</accession>
<dbReference type="AlphaFoldDB" id="M2U4H5"/>
<dbReference type="HOGENOM" id="CLU_821331_0_0_1"/>
<dbReference type="OMA" id="METPRQM"/>
<dbReference type="Proteomes" id="UP000016936">
    <property type="component" value="Unassembled WGS sequence"/>
</dbReference>